<evidence type="ECO:0000256" key="6">
    <source>
        <dbReference type="SAM" id="MobiDB-lite"/>
    </source>
</evidence>
<evidence type="ECO:0000256" key="3">
    <source>
        <dbReference type="ARBA" id="ARBA00022837"/>
    </source>
</evidence>
<dbReference type="AlphaFoldDB" id="A0A7R9AXL0"/>
<organism evidence="8">
    <name type="scientific">Timema shepardi</name>
    <name type="common">Walking stick</name>
    <dbReference type="NCBI Taxonomy" id="629360"/>
    <lineage>
        <taxon>Eukaryota</taxon>
        <taxon>Metazoa</taxon>
        <taxon>Ecdysozoa</taxon>
        <taxon>Arthropoda</taxon>
        <taxon>Hexapoda</taxon>
        <taxon>Insecta</taxon>
        <taxon>Pterygota</taxon>
        <taxon>Neoptera</taxon>
        <taxon>Polyneoptera</taxon>
        <taxon>Phasmatodea</taxon>
        <taxon>Timematodea</taxon>
        <taxon>Timematoidea</taxon>
        <taxon>Timematidae</taxon>
        <taxon>Timema</taxon>
    </lineage>
</organism>
<dbReference type="EMBL" id="OC002341">
    <property type="protein sequence ID" value="CAD7261698.1"/>
    <property type="molecule type" value="Genomic_DNA"/>
</dbReference>
<gene>
    <name evidence="8" type="ORF">TSIB3V08_LOCUS5825</name>
</gene>
<dbReference type="CDD" id="cd11304">
    <property type="entry name" value="Cadherin_repeat"/>
    <property type="match status" value="2"/>
</dbReference>
<evidence type="ECO:0000256" key="5">
    <source>
        <dbReference type="PROSITE-ProRule" id="PRU00043"/>
    </source>
</evidence>
<dbReference type="PANTHER" id="PTHR24027:SF438">
    <property type="entry name" value="CADHERIN 23"/>
    <property type="match status" value="1"/>
</dbReference>
<proteinExistence type="predicted"/>
<evidence type="ECO:0000259" key="7">
    <source>
        <dbReference type="PROSITE" id="PS50268"/>
    </source>
</evidence>
<evidence type="ECO:0000256" key="4">
    <source>
        <dbReference type="ARBA" id="ARBA00023136"/>
    </source>
</evidence>
<dbReference type="InterPro" id="IPR002126">
    <property type="entry name" value="Cadherin-like_dom"/>
</dbReference>
<keyword evidence="2" id="KW-0677">Repeat</keyword>
<dbReference type="PRINTS" id="PR00205">
    <property type="entry name" value="CADHERIN"/>
</dbReference>
<dbReference type="Pfam" id="PF00028">
    <property type="entry name" value="Cadherin"/>
    <property type="match status" value="1"/>
</dbReference>
<dbReference type="GO" id="GO:0016477">
    <property type="term" value="P:cell migration"/>
    <property type="evidence" value="ECO:0007669"/>
    <property type="project" value="TreeGrafter"/>
</dbReference>
<dbReference type="InterPro" id="IPR020894">
    <property type="entry name" value="Cadherin_CS"/>
</dbReference>
<dbReference type="GO" id="GO:0005509">
    <property type="term" value="F:calcium ion binding"/>
    <property type="evidence" value="ECO:0007669"/>
    <property type="project" value="UniProtKB-UniRule"/>
</dbReference>
<feature type="domain" description="Cadherin" evidence="7">
    <location>
        <begin position="134"/>
        <end position="188"/>
    </location>
</feature>
<dbReference type="InterPro" id="IPR039808">
    <property type="entry name" value="Cadherin"/>
</dbReference>
<protein>
    <recommendedName>
        <fullName evidence="7">Cadherin domain-containing protein</fullName>
    </recommendedName>
</protein>
<dbReference type="SMART" id="SM00112">
    <property type="entry name" value="CA"/>
    <property type="match status" value="1"/>
</dbReference>
<dbReference type="Gene3D" id="2.60.40.60">
    <property type="entry name" value="Cadherins"/>
    <property type="match status" value="2"/>
</dbReference>
<accession>A0A7R9AXL0</accession>
<evidence type="ECO:0000256" key="1">
    <source>
        <dbReference type="ARBA" id="ARBA00004370"/>
    </source>
</evidence>
<keyword evidence="4" id="KW-0472">Membrane</keyword>
<dbReference type="PROSITE" id="PS50268">
    <property type="entry name" value="CADHERIN_2"/>
    <property type="match status" value="1"/>
</dbReference>
<dbReference type="GO" id="GO:0008013">
    <property type="term" value="F:beta-catenin binding"/>
    <property type="evidence" value="ECO:0007669"/>
    <property type="project" value="TreeGrafter"/>
</dbReference>
<feature type="region of interest" description="Disordered" evidence="6">
    <location>
        <begin position="185"/>
        <end position="211"/>
    </location>
</feature>
<dbReference type="GO" id="GO:0016342">
    <property type="term" value="C:catenin complex"/>
    <property type="evidence" value="ECO:0007669"/>
    <property type="project" value="TreeGrafter"/>
</dbReference>
<dbReference type="InterPro" id="IPR015919">
    <property type="entry name" value="Cadherin-like_sf"/>
</dbReference>
<dbReference type="GO" id="GO:0031175">
    <property type="term" value="P:neuron projection development"/>
    <property type="evidence" value="ECO:0007669"/>
    <property type="project" value="TreeGrafter"/>
</dbReference>
<name>A0A7R9AXL0_TIMSH</name>
<keyword evidence="3 5" id="KW-0106">Calcium</keyword>
<reference evidence="8" key="1">
    <citation type="submission" date="2020-11" db="EMBL/GenBank/DDBJ databases">
        <authorList>
            <person name="Tran Van P."/>
        </authorList>
    </citation>
    <scope>NUCLEOTIDE SEQUENCE</scope>
</reference>
<evidence type="ECO:0000256" key="2">
    <source>
        <dbReference type="ARBA" id="ARBA00022737"/>
    </source>
</evidence>
<dbReference type="PANTHER" id="PTHR24027">
    <property type="entry name" value="CADHERIN-23"/>
    <property type="match status" value="1"/>
</dbReference>
<sequence>MFLYVVTESSVRYKITGGNLEDVFDIKETTGAIFVSGPLDYETRKKVRTICPYSLQRQGDHGRHLYVRTARLRDQEEVYNVKGTTGAIFVSGPLDYETRKKVRTICPNSLQRQGDDGCHICVRTTRLRDHEEVYNVKETTGVIFVSGPLDYETRKKYELKLTASNKLKETTTTVVVHVKDLNDNPPLFERPTYRTQITEDSPPYNPPTKPS</sequence>
<dbReference type="GO" id="GO:0045296">
    <property type="term" value="F:cadherin binding"/>
    <property type="evidence" value="ECO:0007669"/>
    <property type="project" value="TreeGrafter"/>
</dbReference>
<dbReference type="GO" id="GO:0007156">
    <property type="term" value="P:homophilic cell adhesion via plasma membrane adhesion molecules"/>
    <property type="evidence" value="ECO:0007669"/>
    <property type="project" value="InterPro"/>
</dbReference>
<dbReference type="SUPFAM" id="SSF49313">
    <property type="entry name" value="Cadherin-like"/>
    <property type="match status" value="2"/>
</dbReference>
<evidence type="ECO:0000313" key="8">
    <source>
        <dbReference type="EMBL" id="CAD7261698.1"/>
    </source>
</evidence>
<comment type="subcellular location">
    <subcellularLocation>
        <location evidence="1">Membrane</location>
    </subcellularLocation>
</comment>
<dbReference type="PROSITE" id="PS00232">
    <property type="entry name" value="CADHERIN_1"/>
    <property type="match status" value="1"/>
</dbReference>